<protein>
    <recommendedName>
        <fullName evidence="2">Response regulatory domain-containing protein</fullName>
    </recommendedName>
</protein>
<dbReference type="AlphaFoldDB" id="X0U5H9"/>
<reference evidence="1" key="1">
    <citation type="journal article" date="2014" name="Front. Microbiol.">
        <title>High frequency of phylogenetically diverse reductive dehalogenase-homologous genes in deep subseafloor sedimentary metagenomes.</title>
        <authorList>
            <person name="Kawai M."/>
            <person name="Futagami T."/>
            <person name="Toyoda A."/>
            <person name="Takaki Y."/>
            <person name="Nishi S."/>
            <person name="Hori S."/>
            <person name="Arai W."/>
            <person name="Tsubouchi T."/>
            <person name="Morono Y."/>
            <person name="Uchiyama I."/>
            <person name="Ito T."/>
            <person name="Fujiyama A."/>
            <person name="Inagaki F."/>
            <person name="Takami H."/>
        </authorList>
    </citation>
    <scope>NUCLEOTIDE SEQUENCE</scope>
    <source>
        <strain evidence="1">Expedition CK06-06</strain>
    </source>
</reference>
<evidence type="ECO:0000313" key="1">
    <source>
        <dbReference type="EMBL" id="GAF95627.1"/>
    </source>
</evidence>
<proteinExistence type="predicted"/>
<accession>X0U5H9</accession>
<sequence length="39" mass="4282">MNGRELADAVLARRPGTKVLFTSGYTDEFVHDGRLDSSV</sequence>
<feature type="non-terminal residue" evidence="1">
    <location>
        <position position="39"/>
    </location>
</feature>
<name>X0U5H9_9ZZZZ</name>
<dbReference type="EMBL" id="BARS01014654">
    <property type="protein sequence ID" value="GAF95627.1"/>
    <property type="molecule type" value="Genomic_DNA"/>
</dbReference>
<comment type="caution">
    <text evidence="1">The sequence shown here is derived from an EMBL/GenBank/DDBJ whole genome shotgun (WGS) entry which is preliminary data.</text>
</comment>
<organism evidence="1">
    <name type="scientific">marine sediment metagenome</name>
    <dbReference type="NCBI Taxonomy" id="412755"/>
    <lineage>
        <taxon>unclassified sequences</taxon>
        <taxon>metagenomes</taxon>
        <taxon>ecological metagenomes</taxon>
    </lineage>
</organism>
<evidence type="ECO:0008006" key="2">
    <source>
        <dbReference type="Google" id="ProtNLM"/>
    </source>
</evidence>
<gene>
    <name evidence="1" type="ORF">S01H1_24518</name>
</gene>